<dbReference type="Proteomes" id="UP001152320">
    <property type="component" value="Chromosome 3"/>
</dbReference>
<proteinExistence type="predicted"/>
<reference evidence="1" key="1">
    <citation type="submission" date="2021-10" db="EMBL/GenBank/DDBJ databases">
        <title>Tropical sea cucumber genome reveals ecological adaptation and Cuvierian tubules defense mechanism.</title>
        <authorList>
            <person name="Chen T."/>
        </authorList>
    </citation>
    <scope>NUCLEOTIDE SEQUENCE</scope>
    <source>
        <strain evidence="1">Nanhai2018</strain>
        <tissue evidence="1">Muscle</tissue>
    </source>
</reference>
<gene>
    <name evidence="1" type="ORF">HOLleu_07975</name>
</gene>
<organism evidence="1 2">
    <name type="scientific">Holothuria leucospilota</name>
    <name type="common">Black long sea cucumber</name>
    <name type="synonym">Mertensiothuria leucospilota</name>
    <dbReference type="NCBI Taxonomy" id="206669"/>
    <lineage>
        <taxon>Eukaryota</taxon>
        <taxon>Metazoa</taxon>
        <taxon>Echinodermata</taxon>
        <taxon>Eleutherozoa</taxon>
        <taxon>Echinozoa</taxon>
        <taxon>Holothuroidea</taxon>
        <taxon>Aspidochirotacea</taxon>
        <taxon>Aspidochirotida</taxon>
        <taxon>Holothuriidae</taxon>
        <taxon>Holothuria</taxon>
    </lineage>
</organism>
<comment type="caution">
    <text evidence="1">The sequence shown here is derived from an EMBL/GenBank/DDBJ whole genome shotgun (WGS) entry which is preliminary data.</text>
</comment>
<evidence type="ECO:0000313" key="1">
    <source>
        <dbReference type="EMBL" id="KAJ8045050.1"/>
    </source>
</evidence>
<keyword evidence="2" id="KW-1185">Reference proteome</keyword>
<name>A0A9Q1CHZ9_HOLLE</name>
<dbReference type="AlphaFoldDB" id="A0A9Q1CHZ9"/>
<protein>
    <submittedName>
        <fullName evidence="1">Uncharacterized protein</fullName>
    </submittedName>
</protein>
<dbReference type="EMBL" id="JAIZAY010000003">
    <property type="protein sequence ID" value="KAJ8045050.1"/>
    <property type="molecule type" value="Genomic_DNA"/>
</dbReference>
<evidence type="ECO:0000313" key="2">
    <source>
        <dbReference type="Proteomes" id="UP001152320"/>
    </source>
</evidence>
<accession>A0A9Q1CHZ9</accession>
<sequence>MVTSFYVKSIEPSADYNLICLSFTDINPEKSNGAADEQRVIQGTLDKDSNVTTTVEADETRLVDGNNQLEMISSAPKIGKNAFRVVYS</sequence>